<keyword evidence="5 8" id="KW-0812">Transmembrane</keyword>
<evidence type="ECO:0000256" key="8">
    <source>
        <dbReference type="SAM" id="Phobius"/>
    </source>
</evidence>
<feature type="transmembrane region" description="Helical" evidence="8">
    <location>
        <begin position="71"/>
        <end position="92"/>
    </location>
</feature>
<dbReference type="NCBIfam" id="TIGR00711">
    <property type="entry name" value="efflux_EmrB"/>
    <property type="match status" value="1"/>
</dbReference>
<dbReference type="InterPro" id="IPR020846">
    <property type="entry name" value="MFS_dom"/>
</dbReference>
<feature type="transmembrane region" description="Helical" evidence="8">
    <location>
        <begin position="219"/>
        <end position="241"/>
    </location>
</feature>
<keyword evidence="4" id="KW-1003">Cell membrane</keyword>
<sequence>MKNKYVILSTLMIGTLMGSLDSSIVNVSLPIIRKDFDCRMDQIQWVVTAYMLSFSLFMPLTSWLKDRIGFFNLYVGGLVVFTLASLLCGISANLEILVASRVLQAIGGGSLPPTAMAIMSTVFPKEERGKAIGWWGMGSVVGPTIGPTLGGFLTREFGWHSIFLINLPISVVAIGMCFYSLGFLRQVPKKYLKFDFKGFASLTVFLLLLQLVLVRLENVGLFSIEIIGLFVILVASFIYFIKVEKRAESPIINLRLFKNTRFVSCILVTIARSAALFGGLFLAPFLLQGLLRYNELQSGLILFPGALVMGLLMPISGTLADKYGSRGLTISGLLILAISTFQFSTLGIGSVLTSILIAVCLRGLGLGLLISPISSATVNSVKLEQVAMASSINSLLLQVGGSLGIAMLTFTHQNVYNNKIALGFSTMEAEQFALHRGFTVSLILILLALIPASKIPSKNIVTAKKEQNNI</sequence>
<feature type="transmembrane region" description="Helical" evidence="8">
    <location>
        <begin position="46"/>
        <end position="64"/>
    </location>
</feature>
<name>A0A9X2JDP5_9SPHI</name>
<feature type="transmembrane region" description="Helical" evidence="8">
    <location>
        <begin position="131"/>
        <end position="153"/>
    </location>
</feature>
<keyword evidence="11" id="KW-1185">Reference proteome</keyword>
<feature type="domain" description="Major facilitator superfamily (MFS) profile" evidence="9">
    <location>
        <begin position="7"/>
        <end position="454"/>
    </location>
</feature>
<feature type="transmembrane region" description="Helical" evidence="8">
    <location>
        <begin position="196"/>
        <end position="213"/>
    </location>
</feature>
<feature type="transmembrane region" description="Helical" evidence="8">
    <location>
        <begin position="351"/>
        <end position="371"/>
    </location>
</feature>
<keyword evidence="7 8" id="KW-0472">Membrane</keyword>
<evidence type="ECO:0000256" key="6">
    <source>
        <dbReference type="ARBA" id="ARBA00022989"/>
    </source>
</evidence>
<dbReference type="InterPro" id="IPR036259">
    <property type="entry name" value="MFS_trans_sf"/>
</dbReference>
<protein>
    <submittedName>
        <fullName evidence="10">Multidrug efflux MFS transporter</fullName>
    </submittedName>
</protein>
<dbReference type="GO" id="GO:0005886">
    <property type="term" value="C:plasma membrane"/>
    <property type="evidence" value="ECO:0007669"/>
    <property type="project" value="UniProtKB-SubCell"/>
</dbReference>
<organism evidence="10 11">
    <name type="scientific">Solitalea agri</name>
    <dbReference type="NCBI Taxonomy" id="2953739"/>
    <lineage>
        <taxon>Bacteria</taxon>
        <taxon>Pseudomonadati</taxon>
        <taxon>Bacteroidota</taxon>
        <taxon>Sphingobacteriia</taxon>
        <taxon>Sphingobacteriales</taxon>
        <taxon>Sphingobacteriaceae</taxon>
        <taxon>Solitalea</taxon>
    </lineage>
</organism>
<feature type="transmembrane region" description="Helical" evidence="8">
    <location>
        <begin position="159"/>
        <end position="184"/>
    </location>
</feature>
<proteinExistence type="inferred from homology"/>
<evidence type="ECO:0000256" key="7">
    <source>
        <dbReference type="ARBA" id="ARBA00023136"/>
    </source>
</evidence>
<dbReference type="PROSITE" id="PS50850">
    <property type="entry name" value="MFS"/>
    <property type="match status" value="1"/>
</dbReference>
<dbReference type="EMBL" id="JAMWYS010000059">
    <property type="protein sequence ID" value="MCO4294697.1"/>
    <property type="molecule type" value="Genomic_DNA"/>
</dbReference>
<feature type="transmembrane region" description="Helical" evidence="8">
    <location>
        <begin position="432"/>
        <end position="450"/>
    </location>
</feature>
<gene>
    <name evidence="10" type="ORF">NF867_17680</name>
</gene>
<feature type="transmembrane region" description="Helical" evidence="8">
    <location>
        <begin position="262"/>
        <end position="287"/>
    </location>
</feature>
<dbReference type="GO" id="GO:0022857">
    <property type="term" value="F:transmembrane transporter activity"/>
    <property type="evidence" value="ECO:0007669"/>
    <property type="project" value="InterPro"/>
</dbReference>
<evidence type="ECO:0000259" key="9">
    <source>
        <dbReference type="PROSITE" id="PS50850"/>
    </source>
</evidence>
<comment type="caution">
    <text evidence="10">The sequence shown here is derived from an EMBL/GenBank/DDBJ whole genome shotgun (WGS) entry which is preliminary data.</text>
</comment>
<reference evidence="10" key="1">
    <citation type="submission" date="2022-06" db="EMBL/GenBank/DDBJ databases">
        <title>Solitalea sp. MAHUQ-68 isolated from rhizospheric soil.</title>
        <authorList>
            <person name="Huq M.A."/>
        </authorList>
    </citation>
    <scope>NUCLEOTIDE SEQUENCE</scope>
    <source>
        <strain evidence="10">MAHUQ-68</strain>
    </source>
</reference>
<keyword evidence="6 8" id="KW-1133">Transmembrane helix</keyword>
<evidence type="ECO:0000313" key="10">
    <source>
        <dbReference type="EMBL" id="MCO4294697.1"/>
    </source>
</evidence>
<feature type="transmembrane region" description="Helical" evidence="8">
    <location>
        <begin position="392"/>
        <end position="412"/>
    </location>
</feature>
<dbReference type="CDD" id="cd17503">
    <property type="entry name" value="MFS_LmrB_MDR_like"/>
    <property type="match status" value="1"/>
</dbReference>
<accession>A0A9X2JDP5</accession>
<dbReference type="Gene3D" id="1.20.1250.20">
    <property type="entry name" value="MFS general substrate transporter like domains"/>
    <property type="match status" value="1"/>
</dbReference>
<dbReference type="PANTHER" id="PTHR42718:SF9">
    <property type="entry name" value="MAJOR FACILITATOR SUPERFAMILY MULTIDRUG TRANSPORTER MFSC"/>
    <property type="match status" value="1"/>
</dbReference>
<evidence type="ECO:0000256" key="2">
    <source>
        <dbReference type="ARBA" id="ARBA00008537"/>
    </source>
</evidence>
<dbReference type="Gene3D" id="1.20.1720.10">
    <property type="entry name" value="Multidrug resistance protein D"/>
    <property type="match status" value="1"/>
</dbReference>
<dbReference type="InterPro" id="IPR011701">
    <property type="entry name" value="MFS"/>
</dbReference>
<evidence type="ECO:0000256" key="3">
    <source>
        <dbReference type="ARBA" id="ARBA00022448"/>
    </source>
</evidence>
<comment type="similarity">
    <text evidence="2">Belongs to the major facilitator superfamily. EmrB family.</text>
</comment>
<dbReference type="Proteomes" id="UP001155182">
    <property type="component" value="Unassembled WGS sequence"/>
</dbReference>
<evidence type="ECO:0000256" key="5">
    <source>
        <dbReference type="ARBA" id="ARBA00022692"/>
    </source>
</evidence>
<feature type="transmembrane region" description="Helical" evidence="8">
    <location>
        <begin position="327"/>
        <end position="345"/>
    </location>
</feature>
<evidence type="ECO:0000256" key="1">
    <source>
        <dbReference type="ARBA" id="ARBA00004651"/>
    </source>
</evidence>
<feature type="transmembrane region" description="Helical" evidence="8">
    <location>
        <begin position="98"/>
        <end position="119"/>
    </location>
</feature>
<dbReference type="PANTHER" id="PTHR42718">
    <property type="entry name" value="MAJOR FACILITATOR SUPERFAMILY MULTIDRUG TRANSPORTER MFSC"/>
    <property type="match status" value="1"/>
</dbReference>
<dbReference type="InterPro" id="IPR004638">
    <property type="entry name" value="EmrB-like"/>
</dbReference>
<keyword evidence="3" id="KW-0813">Transport</keyword>
<dbReference type="RefSeq" id="WP_252589729.1">
    <property type="nucleotide sequence ID" value="NZ_JAMWYS010000059.1"/>
</dbReference>
<evidence type="ECO:0000313" key="11">
    <source>
        <dbReference type="Proteomes" id="UP001155182"/>
    </source>
</evidence>
<feature type="transmembrane region" description="Helical" evidence="8">
    <location>
        <begin position="299"/>
        <end position="320"/>
    </location>
</feature>
<dbReference type="AlphaFoldDB" id="A0A9X2JDP5"/>
<dbReference type="PRINTS" id="PR01036">
    <property type="entry name" value="TCRTETB"/>
</dbReference>
<dbReference type="Pfam" id="PF07690">
    <property type="entry name" value="MFS_1"/>
    <property type="match status" value="1"/>
</dbReference>
<comment type="subcellular location">
    <subcellularLocation>
        <location evidence="1">Cell membrane</location>
        <topology evidence="1">Multi-pass membrane protein</topology>
    </subcellularLocation>
</comment>
<evidence type="ECO:0000256" key="4">
    <source>
        <dbReference type="ARBA" id="ARBA00022475"/>
    </source>
</evidence>
<dbReference type="SUPFAM" id="SSF103473">
    <property type="entry name" value="MFS general substrate transporter"/>
    <property type="match status" value="1"/>
</dbReference>